<evidence type="ECO:0000256" key="10">
    <source>
        <dbReference type="ARBA" id="ARBA00023242"/>
    </source>
</evidence>
<comment type="similarity">
    <text evidence="3 12">Belongs to the class-I aminoacyl-tRNA synthetase family.</text>
</comment>
<dbReference type="Proteomes" id="UP000242146">
    <property type="component" value="Unassembled WGS sequence"/>
</dbReference>
<comment type="catalytic activity">
    <reaction evidence="11 12">
        <text>tRNA(Tyr) + L-tyrosine + ATP = L-tyrosyl-tRNA(Tyr) + AMP + diphosphate + H(+)</text>
        <dbReference type="Rhea" id="RHEA:10220"/>
        <dbReference type="Rhea" id="RHEA-COMP:9706"/>
        <dbReference type="Rhea" id="RHEA-COMP:9707"/>
        <dbReference type="ChEBI" id="CHEBI:15378"/>
        <dbReference type="ChEBI" id="CHEBI:30616"/>
        <dbReference type="ChEBI" id="CHEBI:33019"/>
        <dbReference type="ChEBI" id="CHEBI:58315"/>
        <dbReference type="ChEBI" id="CHEBI:78442"/>
        <dbReference type="ChEBI" id="CHEBI:78536"/>
        <dbReference type="ChEBI" id="CHEBI:456215"/>
        <dbReference type="EC" id="6.1.1.1"/>
    </reaction>
</comment>
<dbReference type="FunFam" id="1.10.240.10:FF:000004">
    <property type="entry name" value="Tyrosine--tRNA ligase"/>
    <property type="match status" value="1"/>
</dbReference>
<dbReference type="InterPro" id="IPR050489">
    <property type="entry name" value="Tyr-tRNA_synthase"/>
</dbReference>
<name>A0A1X2GK37_9FUNG</name>
<keyword evidence="9 12" id="KW-0030">Aminoacyl-tRNA synthetase</keyword>
<evidence type="ECO:0000256" key="7">
    <source>
        <dbReference type="ARBA" id="ARBA00022840"/>
    </source>
</evidence>
<keyword evidence="7 12" id="KW-0067">ATP-binding</keyword>
<keyword evidence="8 12" id="KW-0648">Protein biosynthesis</keyword>
<proteinExistence type="inferred from homology"/>
<dbReference type="NCBIfam" id="TIGR00234">
    <property type="entry name" value="tyrS"/>
    <property type="match status" value="1"/>
</dbReference>
<dbReference type="AlphaFoldDB" id="A0A1X2GK37"/>
<organism evidence="14 15">
    <name type="scientific">Hesseltinella vesiculosa</name>
    <dbReference type="NCBI Taxonomy" id="101127"/>
    <lineage>
        <taxon>Eukaryota</taxon>
        <taxon>Fungi</taxon>
        <taxon>Fungi incertae sedis</taxon>
        <taxon>Mucoromycota</taxon>
        <taxon>Mucoromycotina</taxon>
        <taxon>Mucoromycetes</taxon>
        <taxon>Mucorales</taxon>
        <taxon>Cunninghamellaceae</taxon>
        <taxon>Hesseltinella</taxon>
    </lineage>
</organism>
<evidence type="ECO:0000256" key="8">
    <source>
        <dbReference type="ARBA" id="ARBA00022917"/>
    </source>
</evidence>
<evidence type="ECO:0000256" key="1">
    <source>
        <dbReference type="ARBA" id="ARBA00004123"/>
    </source>
</evidence>
<feature type="region of interest" description="Disordered" evidence="13">
    <location>
        <begin position="345"/>
        <end position="395"/>
    </location>
</feature>
<keyword evidence="5 12" id="KW-0436">Ligase</keyword>
<dbReference type="FunFam" id="3.40.50.620:FF:000040">
    <property type="entry name" value="Tyrosine--tRNA ligase"/>
    <property type="match status" value="1"/>
</dbReference>
<dbReference type="GO" id="GO:0005524">
    <property type="term" value="F:ATP binding"/>
    <property type="evidence" value="ECO:0007669"/>
    <property type="project" value="UniProtKB-KW"/>
</dbReference>
<feature type="compositionally biased region" description="Low complexity" evidence="13">
    <location>
        <begin position="376"/>
        <end position="395"/>
    </location>
</feature>
<dbReference type="GO" id="GO:0005634">
    <property type="term" value="C:nucleus"/>
    <property type="evidence" value="ECO:0007669"/>
    <property type="project" value="UniProtKB-SubCell"/>
</dbReference>
<dbReference type="PRINTS" id="PR01040">
    <property type="entry name" value="TRNASYNTHTYR"/>
</dbReference>
<keyword evidence="10" id="KW-0539">Nucleus</keyword>
<evidence type="ECO:0000256" key="5">
    <source>
        <dbReference type="ARBA" id="ARBA00022598"/>
    </source>
</evidence>
<reference evidence="14 15" key="1">
    <citation type="submission" date="2016-07" db="EMBL/GenBank/DDBJ databases">
        <title>Pervasive Adenine N6-methylation of Active Genes in Fungi.</title>
        <authorList>
            <consortium name="DOE Joint Genome Institute"/>
            <person name="Mondo S.J."/>
            <person name="Dannebaum R.O."/>
            <person name="Kuo R.C."/>
            <person name="Labutti K."/>
            <person name="Haridas S."/>
            <person name="Kuo A."/>
            <person name="Salamov A."/>
            <person name="Ahrendt S.R."/>
            <person name="Lipzen A."/>
            <person name="Sullivan W."/>
            <person name="Andreopoulos W.B."/>
            <person name="Clum A."/>
            <person name="Lindquist E."/>
            <person name="Daum C."/>
            <person name="Ramamoorthy G.K."/>
            <person name="Gryganskyi A."/>
            <person name="Culley D."/>
            <person name="Magnuson J.K."/>
            <person name="James T.Y."/>
            <person name="O'Malley M.A."/>
            <person name="Stajich J.E."/>
            <person name="Spatafora J.W."/>
            <person name="Visel A."/>
            <person name="Grigoriev I.V."/>
        </authorList>
    </citation>
    <scope>NUCLEOTIDE SEQUENCE [LARGE SCALE GENOMIC DNA]</scope>
    <source>
        <strain evidence="14 15">NRRL 3301</strain>
    </source>
</reference>
<dbReference type="GO" id="GO:0005737">
    <property type="term" value="C:cytoplasm"/>
    <property type="evidence" value="ECO:0007669"/>
    <property type="project" value="UniProtKB-SubCell"/>
</dbReference>
<evidence type="ECO:0000256" key="2">
    <source>
        <dbReference type="ARBA" id="ARBA00004496"/>
    </source>
</evidence>
<keyword evidence="15" id="KW-1185">Reference proteome</keyword>
<comment type="caution">
    <text evidence="14">The sequence shown here is derived from an EMBL/GenBank/DDBJ whole genome shotgun (WGS) entry which is preliminary data.</text>
</comment>
<dbReference type="InterPro" id="IPR002307">
    <property type="entry name" value="Tyr-tRNA-ligase"/>
</dbReference>
<comment type="subcellular location">
    <subcellularLocation>
        <location evidence="2">Cytoplasm</location>
    </subcellularLocation>
    <subcellularLocation>
        <location evidence="1">Nucleus</location>
    </subcellularLocation>
</comment>
<dbReference type="EC" id="6.1.1.1" evidence="12"/>
<evidence type="ECO:0000256" key="13">
    <source>
        <dbReference type="SAM" id="MobiDB-lite"/>
    </source>
</evidence>
<dbReference type="PIRSF" id="PIRSF006588">
    <property type="entry name" value="TyrRS_arch_euk"/>
    <property type="match status" value="1"/>
</dbReference>
<evidence type="ECO:0000256" key="11">
    <source>
        <dbReference type="ARBA" id="ARBA00048248"/>
    </source>
</evidence>
<evidence type="ECO:0000313" key="15">
    <source>
        <dbReference type="Proteomes" id="UP000242146"/>
    </source>
</evidence>
<dbReference type="PANTHER" id="PTHR46264">
    <property type="entry name" value="TYROSINE-TRNA LIGASE"/>
    <property type="match status" value="1"/>
</dbReference>
<keyword evidence="6 12" id="KW-0547">Nucleotide-binding</keyword>
<dbReference type="PANTHER" id="PTHR46264:SF4">
    <property type="entry name" value="TYROSINE--TRNA LIGASE, CYTOPLASMIC"/>
    <property type="match status" value="1"/>
</dbReference>
<dbReference type="EMBL" id="MCGT01000011">
    <property type="protein sequence ID" value="ORX55675.1"/>
    <property type="molecule type" value="Genomic_DNA"/>
</dbReference>
<evidence type="ECO:0000256" key="12">
    <source>
        <dbReference type="RuleBase" id="RU361234"/>
    </source>
</evidence>
<dbReference type="Gene3D" id="3.40.50.620">
    <property type="entry name" value="HUPs"/>
    <property type="match status" value="1"/>
</dbReference>
<feature type="compositionally biased region" description="Basic and acidic residues" evidence="13">
    <location>
        <begin position="349"/>
        <end position="359"/>
    </location>
</feature>
<keyword evidence="4" id="KW-0963">Cytoplasm</keyword>
<evidence type="ECO:0000256" key="4">
    <source>
        <dbReference type="ARBA" id="ARBA00022490"/>
    </source>
</evidence>
<dbReference type="OrthoDB" id="197206at2759"/>
<dbReference type="InterPro" id="IPR014729">
    <property type="entry name" value="Rossmann-like_a/b/a_fold"/>
</dbReference>
<dbReference type="InterPro" id="IPR023617">
    <property type="entry name" value="Tyr-tRNA-ligase_arc/euk-type"/>
</dbReference>
<protein>
    <recommendedName>
        <fullName evidence="12">Tyrosine--tRNA ligase</fullName>
        <ecNumber evidence="12">6.1.1.1</ecNumber>
    </recommendedName>
    <alternativeName>
        <fullName evidence="12">Tyrosyl-tRNA synthetase</fullName>
    </alternativeName>
</protein>
<evidence type="ECO:0000313" key="14">
    <source>
        <dbReference type="EMBL" id="ORX55675.1"/>
    </source>
</evidence>
<dbReference type="STRING" id="101127.A0A1X2GK37"/>
<dbReference type="SUPFAM" id="SSF52374">
    <property type="entry name" value="Nucleotidylyl transferase"/>
    <property type="match status" value="1"/>
</dbReference>
<dbReference type="NCBIfam" id="NF006330">
    <property type="entry name" value="PRK08560.1"/>
    <property type="match status" value="1"/>
</dbReference>
<dbReference type="GO" id="GO:0004831">
    <property type="term" value="F:tyrosine-tRNA ligase activity"/>
    <property type="evidence" value="ECO:0007669"/>
    <property type="project" value="UniProtKB-EC"/>
</dbReference>
<dbReference type="Pfam" id="PF00579">
    <property type="entry name" value="tRNA-synt_1b"/>
    <property type="match status" value="1"/>
</dbReference>
<sequence length="395" mass="44015">MSSLTPDQKYDLITRNLQEVLGEEKIKTILKERDLKLYWGSATTGRPHVGYFVPMTKIADFLAAGVNVKILFADIHGFLDNLKAPIELVKNRAVYYEHIIKAVLTSIGVPLDKLTFVLGSSFELTAEYTMDNFKLCSILTEHDARKAGAEVVKQVASPLMSNLLYPGMQALDEQYLDVDVQFGGVDQRKIFVLAEKYLPMLGYEKRAHLMNAMVPGLQGSKMSSSDPDSKIDFLDAPAVVKKKISKAFCEEGNVEDNGLLAFLKSVFFPLKSLNGQTPEFKITRPEKWGGDILYSTYQALEDDFKEKKLHPGDLKAGVTDAINALLEPIRKTFEDPKLIEITNAAYPPEVKKSDKPPSRRERKAMAKKQKEQGGNEAEAPAAEVEQQPKAETVQA</sequence>
<dbReference type="Gene3D" id="1.10.240.10">
    <property type="entry name" value="Tyrosyl-Transfer RNA Synthetase"/>
    <property type="match status" value="1"/>
</dbReference>
<dbReference type="InterPro" id="IPR002305">
    <property type="entry name" value="aa-tRNA-synth_Ic"/>
</dbReference>
<evidence type="ECO:0000256" key="3">
    <source>
        <dbReference type="ARBA" id="ARBA00005594"/>
    </source>
</evidence>
<evidence type="ECO:0000256" key="9">
    <source>
        <dbReference type="ARBA" id="ARBA00023146"/>
    </source>
</evidence>
<evidence type="ECO:0000256" key="6">
    <source>
        <dbReference type="ARBA" id="ARBA00022741"/>
    </source>
</evidence>
<dbReference type="GO" id="GO:0006437">
    <property type="term" value="P:tyrosyl-tRNA aminoacylation"/>
    <property type="evidence" value="ECO:0007669"/>
    <property type="project" value="InterPro"/>
</dbReference>
<gene>
    <name evidence="14" type="ORF">DM01DRAFT_1320975</name>
</gene>
<accession>A0A1X2GK37</accession>
<dbReference type="CDD" id="cd00805">
    <property type="entry name" value="TyrRS_core"/>
    <property type="match status" value="1"/>
</dbReference>